<evidence type="ECO:0000256" key="7">
    <source>
        <dbReference type="ARBA" id="ARBA00023065"/>
    </source>
</evidence>
<keyword evidence="2" id="KW-0813">Transport</keyword>
<feature type="transmembrane region" description="Helical" evidence="18">
    <location>
        <begin position="495"/>
        <end position="515"/>
    </location>
</feature>
<dbReference type="FunFam" id="3.40.190.10:FF:000024">
    <property type="entry name" value="Glutamate receptor, ionotropic, delta 1"/>
    <property type="match status" value="1"/>
</dbReference>
<feature type="site" description="Crucial to convey clamshell closure to channel opening" evidence="16">
    <location>
        <position position="600"/>
    </location>
</feature>
<feature type="domain" description="Ionotropic glutamate receptor C-terminal" evidence="19">
    <location>
        <begin position="366"/>
        <end position="732"/>
    </location>
</feature>
<feature type="binding site" evidence="15">
    <location>
        <position position="452"/>
    </location>
    <ligand>
        <name>L-glutamate</name>
        <dbReference type="ChEBI" id="CHEBI:29985"/>
    </ligand>
</feature>
<dbReference type="InterPro" id="IPR001828">
    <property type="entry name" value="ANF_lig-bd_rcpt"/>
</dbReference>
<feature type="transmembrane region" description="Helical" evidence="18">
    <location>
        <begin position="567"/>
        <end position="593"/>
    </location>
</feature>
<keyword evidence="11" id="KW-0628">Postsynaptic cell membrane</keyword>
<evidence type="ECO:0000256" key="6">
    <source>
        <dbReference type="ARBA" id="ARBA00023018"/>
    </source>
</evidence>
<organism evidence="21 22">
    <name type="scientific">Actinia tenebrosa</name>
    <name type="common">Australian red waratah sea anemone</name>
    <dbReference type="NCBI Taxonomy" id="6105"/>
    <lineage>
        <taxon>Eukaryota</taxon>
        <taxon>Metazoa</taxon>
        <taxon>Cnidaria</taxon>
        <taxon>Anthozoa</taxon>
        <taxon>Hexacorallia</taxon>
        <taxon>Actiniaria</taxon>
        <taxon>Actiniidae</taxon>
        <taxon>Actinia</taxon>
    </lineage>
</organism>
<dbReference type="InterPro" id="IPR001508">
    <property type="entry name" value="Iono_Glu_rcpt_met"/>
</dbReference>
<evidence type="ECO:0000256" key="12">
    <source>
        <dbReference type="ARBA" id="ARBA00023286"/>
    </source>
</evidence>
<evidence type="ECO:0000256" key="2">
    <source>
        <dbReference type="ARBA" id="ARBA00022448"/>
    </source>
</evidence>
<evidence type="ECO:0000256" key="5">
    <source>
        <dbReference type="ARBA" id="ARBA00022989"/>
    </source>
</evidence>
<dbReference type="Gene3D" id="3.40.190.10">
    <property type="entry name" value="Periplasmic binding protein-like II"/>
    <property type="match status" value="2"/>
</dbReference>
<keyword evidence="13" id="KW-0407">Ion channel</keyword>
<dbReference type="Pfam" id="PF01094">
    <property type="entry name" value="ANF_receptor"/>
    <property type="match status" value="1"/>
</dbReference>
<dbReference type="AlphaFoldDB" id="A0A6P8I5Q5"/>
<evidence type="ECO:0000256" key="9">
    <source>
        <dbReference type="ARBA" id="ARBA00023170"/>
    </source>
</evidence>
<dbReference type="InterPro" id="IPR028082">
    <property type="entry name" value="Peripla_BP_I"/>
</dbReference>
<dbReference type="SUPFAM" id="SSF53822">
    <property type="entry name" value="Periplasmic binding protein-like I"/>
    <property type="match status" value="1"/>
</dbReference>
<dbReference type="GO" id="GO:0045211">
    <property type="term" value="C:postsynaptic membrane"/>
    <property type="evidence" value="ECO:0007669"/>
    <property type="project" value="UniProtKB-SubCell"/>
</dbReference>
<evidence type="ECO:0000256" key="3">
    <source>
        <dbReference type="ARBA" id="ARBA00022475"/>
    </source>
</evidence>
<keyword evidence="3" id="KW-1003">Cell membrane</keyword>
<gene>
    <name evidence="22" type="primary">LOC116296214</name>
</gene>
<dbReference type="PRINTS" id="PR00177">
    <property type="entry name" value="NMDARECEPTOR"/>
</dbReference>
<reference evidence="22" key="1">
    <citation type="submission" date="2025-08" db="UniProtKB">
        <authorList>
            <consortium name="RefSeq"/>
        </authorList>
    </citation>
    <scope>IDENTIFICATION</scope>
    <source>
        <tissue evidence="22">Tentacle</tissue>
    </source>
</reference>
<evidence type="ECO:0000259" key="19">
    <source>
        <dbReference type="SMART" id="SM00079"/>
    </source>
</evidence>
<evidence type="ECO:0000256" key="18">
    <source>
        <dbReference type="SAM" id="Phobius"/>
    </source>
</evidence>
<dbReference type="SMART" id="SM00079">
    <property type="entry name" value="PBPe"/>
    <property type="match status" value="1"/>
</dbReference>
<feature type="domain" description="Ionotropic glutamate receptor L-glutamate and glycine-binding" evidence="20">
    <location>
        <begin position="376"/>
        <end position="441"/>
    </location>
</feature>
<keyword evidence="6" id="KW-0770">Synapse</keyword>
<dbReference type="SMART" id="SM00918">
    <property type="entry name" value="Lig_chan-Glu_bd"/>
    <property type="match status" value="1"/>
</dbReference>
<dbReference type="SUPFAM" id="SSF81324">
    <property type="entry name" value="Voltage-gated potassium channels"/>
    <property type="match status" value="1"/>
</dbReference>
<accession>A0A6P8I5Q5</accession>
<keyword evidence="8 18" id="KW-0472">Membrane</keyword>
<protein>
    <submittedName>
        <fullName evidence="22">Glutamate receptor 2-like isoform X4</fullName>
    </submittedName>
</protein>
<dbReference type="Gene3D" id="1.10.287.70">
    <property type="match status" value="1"/>
</dbReference>
<comment type="subcellular location">
    <subcellularLocation>
        <location evidence="1">Cell membrane</location>
        <topology evidence="1">Multi-pass membrane protein</topology>
    </subcellularLocation>
    <subcellularLocation>
        <location evidence="14">Postsynaptic cell membrane</location>
    </subcellularLocation>
</comment>
<keyword evidence="21" id="KW-1185">Reference proteome</keyword>
<evidence type="ECO:0000256" key="15">
    <source>
        <dbReference type="PIRSR" id="PIRSR601508-1"/>
    </source>
</evidence>
<feature type="binding site" evidence="15">
    <location>
        <position position="457"/>
    </location>
    <ligand>
        <name>L-glutamate</name>
        <dbReference type="ChEBI" id="CHEBI:29985"/>
    </ligand>
</feature>
<dbReference type="Pfam" id="PF10613">
    <property type="entry name" value="Lig_chan-Glu_bd"/>
    <property type="match status" value="1"/>
</dbReference>
<evidence type="ECO:0000256" key="4">
    <source>
        <dbReference type="ARBA" id="ARBA00022692"/>
    </source>
</evidence>
<dbReference type="PANTHER" id="PTHR18966">
    <property type="entry name" value="IONOTROPIC GLUTAMATE RECEPTOR"/>
    <property type="match status" value="1"/>
</dbReference>
<keyword evidence="17" id="KW-1015">Disulfide bond</keyword>
<dbReference type="InterPro" id="IPR015683">
    <property type="entry name" value="Ionotropic_Glu_rcpt"/>
</dbReference>
<feature type="transmembrane region" description="Helical" evidence="18">
    <location>
        <begin position="755"/>
        <end position="775"/>
    </location>
</feature>
<feature type="binding site" evidence="15">
    <location>
        <position position="450"/>
    </location>
    <ligand>
        <name>L-glutamate</name>
        <dbReference type="ChEBI" id="CHEBI:29985"/>
    </ligand>
</feature>
<dbReference type="RefSeq" id="XP_031560070.1">
    <property type="nucleotide sequence ID" value="XM_031704210.1"/>
</dbReference>
<dbReference type="Pfam" id="PF00060">
    <property type="entry name" value="Lig_chan"/>
    <property type="match status" value="1"/>
</dbReference>
<dbReference type="Gene3D" id="3.40.50.2300">
    <property type="match status" value="2"/>
</dbReference>
<keyword evidence="10" id="KW-0325">Glycoprotein</keyword>
<dbReference type="GeneID" id="116296214"/>
<evidence type="ECO:0000259" key="20">
    <source>
        <dbReference type="SMART" id="SM00918"/>
    </source>
</evidence>
<evidence type="ECO:0000313" key="22">
    <source>
        <dbReference type="RefSeq" id="XP_031560070.1"/>
    </source>
</evidence>
<evidence type="ECO:0000313" key="21">
    <source>
        <dbReference type="Proteomes" id="UP000515163"/>
    </source>
</evidence>
<dbReference type="InterPro" id="IPR001320">
    <property type="entry name" value="Iontro_rcpt_C"/>
</dbReference>
<dbReference type="FunFam" id="1.10.287.70:FF:000457">
    <property type="entry name" value="Predicted protein"/>
    <property type="match status" value="1"/>
</dbReference>
<keyword evidence="12" id="KW-1071">Ligand-gated ion channel</keyword>
<dbReference type="GO" id="GO:0038023">
    <property type="term" value="F:signaling receptor activity"/>
    <property type="evidence" value="ECO:0007669"/>
    <property type="project" value="InterPro"/>
</dbReference>
<keyword evidence="9" id="KW-0675">Receptor</keyword>
<keyword evidence="7" id="KW-0406">Ion transport</keyword>
<evidence type="ECO:0000256" key="14">
    <source>
        <dbReference type="ARBA" id="ARBA00034100"/>
    </source>
</evidence>
<feature type="disulfide bond" evidence="17">
    <location>
        <begin position="681"/>
        <end position="736"/>
    </location>
</feature>
<evidence type="ECO:0000256" key="16">
    <source>
        <dbReference type="PIRSR" id="PIRSR601508-2"/>
    </source>
</evidence>
<dbReference type="OrthoDB" id="5984008at2759"/>
<keyword evidence="4 18" id="KW-0812">Transmembrane</keyword>
<evidence type="ECO:0000256" key="10">
    <source>
        <dbReference type="ARBA" id="ARBA00023180"/>
    </source>
</evidence>
<sequence>MVHSKGKNLLSREVAAKLSRAVCIFDLYSNDPDAYALSDMLKIPLIMADNLNDDLHNKYVLSMRPHYSVISQALYDVAMYFKYDEVAIVYDERKTRLASHFYAKARTEDRFNVQLIPELDLKDPKKTASSLQILQNTYIKNVILICDQKNMADIMNQVLRVGINDQDYKWFSSDVEVAGPNKTYPSILGMVGLSLHLSSEDAARQLEMISSSVGGGGVPLSPVVYAAMNDSLHMLTRVIRSYITVGIWQNIYPSTSTDSCPLKTKPSLVGPKLLEKLQTITHHGLTGRVSFDSNGKRTSKRALDILNIAEDGVEKVGSWKPNPKNNQDPITMKNVNPIMWLGDFAELVKCHNPGKPGKRFTKQRKVFRITAVIEPPFLEWSNGSIETRPVSNSSLQGFCLDILNELSRTVGFDYKILLRKDTTYARKVDGKWTGMLGDLIEKKADLALAPITITSEREQLIDFSKPFWDFSMSLIMQKETEDEVQLFAFVKPFDGLVWLLTIGVVLFVTVMMYAVDLFSPFGHRAEARETGEGAGDEFNLFNSLWFATASMLQQGGDNTPKSPSGRILAAAFWFFILIIISTYTANLAAFFTIKQSKRSINSLQDLVKQDKIKYGVLNSGAMKAFFESSQVSLYRQMFSQMRQQNSFVSSTKEGVAKARAGGYAYLTEQPYLDYYNQKKPCNTMLLENLLTAKSYGFGLQRNSPYVNELSVAILDLRENGFIEKTRAKWWDERSECAGKKDAKPESTTSLGIQNMAGVFIILLGGVAFSFLFVVIEIKCKRIVNMLTKNQGSSRKVSRSQTIKPNEVCRESIDASQIPVRVVVSQGPKQLKPVVLQEQPAPSQEEEPSGWRAWFVRWI</sequence>
<evidence type="ECO:0000256" key="1">
    <source>
        <dbReference type="ARBA" id="ARBA00004651"/>
    </source>
</evidence>
<name>A0A6P8I5Q5_ACTTE</name>
<evidence type="ECO:0000256" key="11">
    <source>
        <dbReference type="ARBA" id="ARBA00023257"/>
    </source>
</evidence>
<proteinExistence type="predicted"/>
<evidence type="ECO:0000256" key="17">
    <source>
        <dbReference type="PIRSR" id="PIRSR601508-3"/>
    </source>
</evidence>
<dbReference type="Proteomes" id="UP000515163">
    <property type="component" value="Unplaced"/>
</dbReference>
<dbReference type="GO" id="GO:0015276">
    <property type="term" value="F:ligand-gated monoatomic ion channel activity"/>
    <property type="evidence" value="ECO:0007669"/>
    <property type="project" value="InterPro"/>
</dbReference>
<keyword evidence="5 18" id="KW-1133">Transmembrane helix</keyword>
<evidence type="ECO:0000256" key="13">
    <source>
        <dbReference type="ARBA" id="ARBA00023303"/>
    </source>
</evidence>
<dbReference type="FunFam" id="3.40.190.10:FF:000400">
    <property type="entry name" value="Predicted protein"/>
    <property type="match status" value="1"/>
</dbReference>
<evidence type="ECO:0000256" key="8">
    <source>
        <dbReference type="ARBA" id="ARBA00023136"/>
    </source>
</evidence>
<feature type="binding site" evidence="15">
    <location>
        <position position="668"/>
    </location>
    <ligand>
        <name>L-glutamate</name>
        <dbReference type="ChEBI" id="CHEBI:29985"/>
    </ligand>
</feature>
<dbReference type="SUPFAM" id="SSF53850">
    <property type="entry name" value="Periplasmic binding protein-like II"/>
    <property type="match status" value="1"/>
</dbReference>
<dbReference type="InterPro" id="IPR019594">
    <property type="entry name" value="Glu/Gly-bd"/>
</dbReference>